<dbReference type="PROSITE" id="PS50026">
    <property type="entry name" value="EGF_3"/>
    <property type="match status" value="3"/>
</dbReference>
<feature type="transmembrane region" description="Helical" evidence="3">
    <location>
        <begin position="704"/>
        <end position="729"/>
    </location>
</feature>
<feature type="domain" description="EGF-like" evidence="4">
    <location>
        <begin position="393"/>
        <end position="430"/>
    </location>
</feature>
<accession>A0A0N4Z7A0</accession>
<name>A0A0N4Z7A0_PARTI</name>
<keyword evidence="3" id="KW-0812">Transmembrane</keyword>
<dbReference type="Gene3D" id="2.10.25.10">
    <property type="entry name" value="Laminin"/>
    <property type="match status" value="2"/>
</dbReference>
<feature type="disulfide bond" evidence="1">
    <location>
        <begin position="401"/>
        <end position="418"/>
    </location>
</feature>
<keyword evidence="3" id="KW-0472">Membrane</keyword>
<feature type="transmembrane region" description="Helical" evidence="3">
    <location>
        <begin position="39"/>
        <end position="56"/>
    </location>
</feature>
<dbReference type="PROSITE" id="PS00022">
    <property type="entry name" value="EGF_1"/>
    <property type="match status" value="3"/>
</dbReference>
<dbReference type="InterPro" id="IPR000742">
    <property type="entry name" value="EGF"/>
</dbReference>
<evidence type="ECO:0000259" key="4">
    <source>
        <dbReference type="PROSITE" id="PS50026"/>
    </source>
</evidence>
<dbReference type="STRING" id="131310.A0A0N4Z7A0"/>
<dbReference type="AlphaFoldDB" id="A0A0N4Z7A0"/>
<evidence type="ECO:0000313" key="6">
    <source>
        <dbReference type="WBParaSite" id="PTRK_0000305200.1"/>
    </source>
</evidence>
<feature type="disulfide bond" evidence="1">
    <location>
        <begin position="382"/>
        <end position="391"/>
    </location>
</feature>
<dbReference type="PROSITE" id="PS01186">
    <property type="entry name" value="EGF_2"/>
    <property type="match status" value="2"/>
</dbReference>
<feature type="domain" description="EGF-like" evidence="4">
    <location>
        <begin position="354"/>
        <end position="392"/>
    </location>
</feature>
<comment type="caution">
    <text evidence="1">Lacks conserved residue(s) required for the propagation of feature annotation.</text>
</comment>
<feature type="disulfide bond" evidence="1">
    <location>
        <begin position="465"/>
        <end position="474"/>
    </location>
</feature>
<dbReference type="CDD" id="cd00054">
    <property type="entry name" value="EGF_CA"/>
    <property type="match status" value="2"/>
</dbReference>
<feature type="region of interest" description="Disordered" evidence="2">
    <location>
        <begin position="581"/>
        <end position="616"/>
    </location>
</feature>
<evidence type="ECO:0000313" key="5">
    <source>
        <dbReference type="Proteomes" id="UP000038045"/>
    </source>
</evidence>
<evidence type="ECO:0000256" key="2">
    <source>
        <dbReference type="SAM" id="MobiDB-lite"/>
    </source>
</evidence>
<reference evidence="6" key="1">
    <citation type="submission" date="2017-02" db="UniProtKB">
        <authorList>
            <consortium name="WormBaseParasite"/>
        </authorList>
    </citation>
    <scope>IDENTIFICATION</scope>
</reference>
<dbReference type="PANTHER" id="PTHR24044:SF417">
    <property type="entry name" value="WEARY, ISOFORM B"/>
    <property type="match status" value="1"/>
</dbReference>
<protein>
    <submittedName>
        <fullName evidence="6">EGF-like domain-containing protein</fullName>
    </submittedName>
</protein>
<feature type="transmembrane region" description="Helical" evidence="3">
    <location>
        <begin position="6"/>
        <end position="27"/>
    </location>
</feature>
<dbReference type="InterPro" id="IPR050906">
    <property type="entry name" value="Notch_signaling"/>
</dbReference>
<dbReference type="GO" id="GO:0005112">
    <property type="term" value="F:Notch binding"/>
    <property type="evidence" value="ECO:0007669"/>
    <property type="project" value="TreeGrafter"/>
</dbReference>
<keyword evidence="1" id="KW-1015">Disulfide bond</keyword>
<evidence type="ECO:0000256" key="3">
    <source>
        <dbReference type="SAM" id="Phobius"/>
    </source>
</evidence>
<evidence type="ECO:0000256" key="1">
    <source>
        <dbReference type="PROSITE-ProRule" id="PRU00076"/>
    </source>
</evidence>
<feature type="disulfide bond" evidence="1">
    <location>
        <begin position="363"/>
        <end position="380"/>
    </location>
</feature>
<feature type="disulfide bond" evidence="1">
    <location>
        <begin position="420"/>
        <end position="429"/>
    </location>
</feature>
<keyword evidence="3" id="KW-1133">Transmembrane helix</keyword>
<dbReference type="SMART" id="SM00181">
    <property type="entry name" value="EGF"/>
    <property type="match status" value="3"/>
</dbReference>
<keyword evidence="5" id="KW-1185">Reference proteome</keyword>
<sequence>MLFIPSFEVIFLILNYRCFFFFFFYYCQNKWKEYNYQKIILFLLVIVGSLTNLVNGRDTLTSTEESQVSVHFADLTKGRILWILDQNAFPWIGSYNFLKNLNHDITTLLSVVDSSTGITLAECLYHNSTVDENENYVEFVWALSESVLQCTLPSGSKTISLPLSQHPRSFSVRIQANRGPKCMKDISVQNEKISSCPPSLRRNGFTSHHLSCGCPFERAEFAQFSPVTTIPMFSGFSTTTKPFDGSAAFPLFNMNFTSPTTTTTMEKIPIIHPNSHSIDSNVDSQSIHHNVFTTPSFNFSQFNFNFPSTTTTEPAIFSSIDTTEITKPVITIENNSIPAKSTTVNLPISTFTLAAHPCASFECHNNGTCVVNNDTGLASCICNIGYVGDKCEVEQCSTVTCHNEGVCRISKFNFEPYCECKSGTSGSNCEIIESFETTPPAIECEYECKNGGICAVIANQPLCQCKPGFVGPNCNVIDLCQTESQTCSVFGEEAECRLEDQSFVTVSDTLVNGIYNCLCLNSESQWTDCLKLALQKQAEKESSTTSGSTEVTKETTNTFNSFNVNQNKNEEEDFNLTEETITTTESEQSTEVTQPMTSKVEVTETESSIEITTQSTTLSTITTTPMETTEEIIEETSTEEEKVEEVTTKPTEYTTTLTTPSKVMTSTTTKFIPPVIETNEKNADNINLSSRGNRPTNTASATTWIIVIFVILIIMMLIAGGVVFVLRYIRRSRKLHGKYNPAKEEHAIAATYALPMQAVAKEERLI</sequence>
<dbReference type="Proteomes" id="UP000038045">
    <property type="component" value="Unplaced"/>
</dbReference>
<organism evidence="5 6">
    <name type="scientific">Parastrongyloides trichosuri</name>
    <name type="common">Possum-specific nematode worm</name>
    <dbReference type="NCBI Taxonomy" id="131310"/>
    <lineage>
        <taxon>Eukaryota</taxon>
        <taxon>Metazoa</taxon>
        <taxon>Ecdysozoa</taxon>
        <taxon>Nematoda</taxon>
        <taxon>Chromadorea</taxon>
        <taxon>Rhabditida</taxon>
        <taxon>Tylenchina</taxon>
        <taxon>Panagrolaimomorpha</taxon>
        <taxon>Strongyloidoidea</taxon>
        <taxon>Strongyloididae</taxon>
        <taxon>Parastrongyloides</taxon>
    </lineage>
</organism>
<proteinExistence type="predicted"/>
<dbReference type="WBParaSite" id="PTRK_0000305200.1">
    <property type="protein sequence ID" value="PTRK_0000305200.1"/>
    <property type="gene ID" value="PTRK_0000305200"/>
</dbReference>
<feature type="domain" description="EGF-like" evidence="4">
    <location>
        <begin position="440"/>
        <end position="475"/>
    </location>
</feature>
<feature type="disulfide bond" evidence="1">
    <location>
        <begin position="444"/>
        <end position="454"/>
    </location>
</feature>
<keyword evidence="1" id="KW-0245">EGF-like domain</keyword>
<dbReference type="SUPFAM" id="SSF57196">
    <property type="entry name" value="EGF/Laminin"/>
    <property type="match status" value="3"/>
</dbReference>
<dbReference type="PANTHER" id="PTHR24044">
    <property type="entry name" value="NOTCH LIGAND FAMILY MEMBER"/>
    <property type="match status" value="1"/>
</dbReference>